<dbReference type="InterPro" id="IPR036061">
    <property type="entry name" value="CheW-like_dom_sf"/>
</dbReference>
<dbReference type="GO" id="GO:0007165">
    <property type="term" value="P:signal transduction"/>
    <property type="evidence" value="ECO:0007669"/>
    <property type="project" value="InterPro"/>
</dbReference>
<dbReference type="Pfam" id="PF01584">
    <property type="entry name" value="CheW"/>
    <property type="match status" value="1"/>
</dbReference>
<dbReference type="PROSITE" id="PS50851">
    <property type="entry name" value="CHEW"/>
    <property type="match status" value="1"/>
</dbReference>
<dbReference type="InterPro" id="IPR002545">
    <property type="entry name" value="CheW-lke_dom"/>
</dbReference>
<reference evidence="2 3" key="1">
    <citation type="submission" date="2018-04" db="EMBL/GenBank/DDBJ databases">
        <title>Genomic Encyclopedia of Archaeal and Bacterial Type Strains, Phase II (KMG-II): from individual species to whole genera.</title>
        <authorList>
            <person name="Goeker M."/>
        </authorList>
    </citation>
    <scope>NUCLEOTIDE SEQUENCE [LARGE SCALE GENOMIC DNA]</scope>
    <source>
        <strain evidence="2 3">DSM 29955</strain>
    </source>
</reference>
<dbReference type="GO" id="GO:0005829">
    <property type="term" value="C:cytosol"/>
    <property type="evidence" value="ECO:0007669"/>
    <property type="project" value="TreeGrafter"/>
</dbReference>
<dbReference type="SMART" id="SM00260">
    <property type="entry name" value="CheW"/>
    <property type="match status" value="1"/>
</dbReference>
<dbReference type="Proteomes" id="UP000244523">
    <property type="component" value="Unassembled WGS sequence"/>
</dbReference>
<evidence type="ECO:0000259" key="1">
    <source>
        <dbReference type="PROSITE" id="PS50851"/>
    </source>
</evidence>
<dbReference type="SUPFAM" id="SSF50341">
    <property type="entry name" value="CheW-like"/>
    <property type="match status" value="1"/>
</dbReference>
<dbReference type="PANTHER" id="PTHR22617">
    <property type="entry name" value="CHEMOTAXIS SENSOR HISTIDINE KINASE-RELATED"/>
    <property type="match status" value="1"/>
</dbReference>
<dbReference type="OrthoDB" id="3291462at2"/>
<dbReference type="GO" id="GO:0006935">
    <property type="term" value="P:chemotaxis"/>
    <property type="evidence" value="ECO:0007669"/>
    <property type="project" value="InterPro"/>
</dbReference>
<name>A0A2T6KKJ2_9RHOB</name>
<sequence length="157" mass="17189">MTDAIADTGAMLLTFRLDGEAFAFPVTRVHEILDPIPVTPVPNAGAFAPEVINVRGVVVPLLDIRHRLLMKPAEASRIIVFEADLSGGPQKLAFRADSVEQVLESSPREIIPLPELGAVWPRRFVKGSLRHEDELIVLLDAQELFEPSHDLAEPAVS</sequence>
<protein>
    <submittedName>
        <fullName evidence="2">Purine-binding chemotaxis protein CheW</fullName>
    </submittedName>
</protein>
<accession>A0A2T6KKJ2</accession>
<evidence type="ECO:0000313" key="2">
    <source>
        <dbReference type="EMBL" id="PUB16439.1"/>
    </source>
</evidence>
<dbReference type="AlphaFoldDB" id="A0A2T6KKJ2"/>
<organism evidence="2 3">
    <name type="scientific">Yoonia sediminilitoris</name>
    <dbReference type="NCBI Taxonomy" id="1286148"/>
    <lineage>
        <taxon>Bacteria</taxon>
        <taxon>Pseudomonadati</taxon>
        <taxon>Pseudomonadota</taxon>
        <taxon>Alphaproteobacteria</taxon>
        <taxon>Rhodobacterales</taxon>
        <taxon>Paracoccaceae</taxon>
        <taxon>Yoonia</taxon>
    </lineage>
</organism>
<dbReference type="Gene3D" id="2.40.50.180">
    <property type="entry name" value="CheA-289, Domain 4"/>
    <property type="match status" value="1"/>
</dbReference>
<gene>
    <name evidence="2" type="ORF">C8N45_103296</name>
</gene>
<evidence type="ECO:0000313" key="3">
    <source>
        <dbReference type="Proteomes" id="UP000244523"/>
    </source>
</evidence>
<feature type="domain" description="CheW-like" evidence="1">
    <location>
        <begin position="9"/>
        <end position="150"/>
    </location>
</feature>
<proteinExistence type="predicted"/>
<keyword evidence="3" id="KW-1185">Reference proteome</keyword>
<dbReference type="InterPro" id="IPR039315">
    <property type="entry name" value="CheW"/>
</dbReference>
<comment type="caution">
    <text evidence="2">The sequence shown here is derived from an EMBL/GenBank/DDBJ whole genome shotgun (WGS) entry which is preliminary data.</text>
</comment>
<dbReference type="PANTHER" id="PTHR22617:SF23">
    <property type="entry name" value="CHEMOTAXIS PROTEIN CHEW"/>
    <property type="match status" value="1"/>
</dbReference>
<dbReference type="EMBL" id="QBUD01000003">
    <property type="protein sequence ID" value="PUB16439.1"/>
    <property type="molecule type" value="Genomic_DNA"/>
</dbReference>
<dbReference type="RefSeq" id="WP_108386035.1">
    <property type="nucleotide sequence ID" value="NZ_QBUD01000003.1"/>
</dbReference>
<dbReference type="Gene3D" id="2.30.30.40">
    <property type="entry name" value="SH3 Domains"/>
    <property type="match status" value="1"/>
</dbReference>